<dbReference type="Pfam" id="PF12937">
    <property type="entry name" value="F-box-like"/>
    <property type="match status" value="1"/>
</dbReference>
<evidence type="ECO:0000259" key="1">
    <source>
        <dbReference type="Pfam" id="PF12937"/>
    </source>
</evidence>
<proteinExistence type="predicted"/>
<dbReference type="EMBL" id="SEOQ01000071">
    <property type="protein sequence ID" value="TFY71001.1"/>
    <property type="molecule type" value="Genomic_DNA"/>
</dbReference>
<dbReference type="Gene3D" id="1.20.1280.50">
    <property type="match status" value="1"/>
</dbReference>
<gene>
    <name evidence="2" type="ORF">EVG20_g1988</name>
</gene>
<reference evidence="2 3" key="1">
    <citation type="submission" date="2019-02" db="EMBL/GenBank/DDBJ databases">
        <title>Genome sequencing of the rare red list fungi Dentipellis fragilis.</title>
        <authorList>
            <person name="Buettner E."/>
            <person name="Kellner H."/>
        </authorList>
    </citation>
    <scope>NUCLEOTIDE SEQUENCE [LARGE SCALE GENOMIC DNA]</scope>
    <source>
        <strain evidence="2 3">DSM 105465</strain>
    </source>
</reference>
<dbReference type="Proteomes" id="UP000298327">
    <property type="component" value="Unassembled WGS sequence"/>
</dbReference>
<keyword evidence="3" id="KW-1185">Reference proteome</keyword>
<dbReference type="STRING" id="205917.A0A4Y9ZB19"/>
<evidence type="ECO:0000313" key="2">
    <source>
        <dbReference type="EMBL" id="TFY71001.1"/>
    </source>
</evidence>
<feature type="domain" description="F-box" evidence="1">
    <location>
        <begin position="7"/>
        <end position="62"/>
    </location>
</feature>
<organism evidence="2 3">
    <name type="scientific">Dentipellis fragilis</name>
    <dbReference type="NCBI Taxonomy" id="205917"/>
    <lineage>
        <taxon>Eukaryota</taxon>
        <taxon>Fungi</taxon>
        <taxon>Dikarya</taxon>
        <taxon>Basidiomycota</taxon>
        <taxon>Agaricomycotina</taxon>
        <taxon>Agaricomycetes</taxon>
        <taxon>Russulales</taxon>
        <taxon>Hericiaceae</taxon>
        <taxon>Dentipellis</taxon>
    </lineage>
</organism>
<dbReference type="Gene3D" id="3.80.10.10">
    <property type="entry name" value="Ribonuclease Inhibitor"/>
    <property type="match status" value="1"/>
</dbReference>
<name>A0A4Y9ZB19_9AGAM</name>
<dbReference type="OrthoDB" id="3365698at2759"/>
<evidence type="ECO:0000313" key="3">
    <source>
        <dbReference type="Proteomes" id="UP000298327"/>
    </source>
</evidence>
<dbReference type="InterPro" id="IPR032675">
    <property type="entry name" value="LRR_dom_sf"/>
</dbReference>
<comment type="caution">
    <text evidence="2">The sequence shown here is derived from an EMBL/GenBank/DDBJ whole genome shotgun (WGS) entry which is preliminary data.</text>
</comment>
<accession>A0A4Y9ZB19</accession>
<protein>
    <recommendedName>
        <fullName evidence="1">F-box domain-containing protein</fullName>
    </recommendedName>
</protein>
<dbReference type="SUPFAM" id="SSF52047">
    <property type="entry name" value="RNI-like"/>
    <property type="match status" value="1"/>
</dbReference>
<sequence length="544" mass="60938">MEQHARISRLPEEMLARIFEESAPIVSPGRSANFPTALIHITQVCRHWRLIALRYPRIWTHIPSVSAPWRSEFISRSRELPLYVYIKLIESKDMRPLHDMPVHRLKELTIHHGRTRVMDLESAPHCRPAPLLEVLDISTVLSNAAFAGPPFGGDVPRLQVFSAKKFHPDWTWLRNLHTITHLTIDWNSFRNKIPLSQLLDVLAGFPKLIDLNLDCVLPSPRLPDVDADSIRHVVFPYLQTLHLGGYPGEHSAFLSHISLNPSTRLQVVYYVRNQVAAALVGGALHELLPGSSVEGPRVVVRTGCEGMTAVKVTATESTDGDRVTIGFTEDRQALEAMDCEGSVHRFKRTFTLVFDQSFDDLLKPLLQVACGALGDSGRAAGSLDTHFLTSIDTVDLSFHPNCAFRYLIPEMTFWWMSSPWMGLVQLTLGGLVIKKFAQDFLWHTVEKAGMPATVLCLPCLQKLKLSSFDFEFHDTSLAGIVGGLKSRLKAGPSYVVSVEIRECGVSDDQVEELRDVLKDDFVWDGLRKIPLGSDKGSENHMHPS</sequence>
<dbReference type="InterPro" id="IPR001810">
    <property type="entry name" value="F-box_dom"/>
</dbReference>
<dbReference type="AlphaFoldDB" id="A0A4Y9ZB19"/>